<dbReference type="EMBL" id="BX284601">
    <property type="protein sequence ID" value="CCD73502.2"/>
    <property type="molecule type" value="Genomic_DNA"/>
</dbReference>
<name>Q9N4H9_CAEEL</name>
<dbReference type="IntAct" id="Q9N4H9">
    <property type="interactions" value="1"/>
</dbReference>
<dbReference type="SMR" id="Q9N4H9"/>
<organism evidence="2 3">
    <name type="scientific">Caenorhabditis elegans</name>
    <dbReference type="NCBI Taxonomy" id="6239"/>
    <lineage>
        <taxon>Eukaryota</taxon>
        <taxon>Metazoa</taxon>
        <taxon>Ecdysozoa</taxon>
        <taxon>Nematoda</taxon>
        <taxon>Chromadorea</taxon>
        <taxon>Rhabditida</taxon>
        <taxon>Rhabditina</taxon>
        <taxon>Rhabditomorpha</taxon>
        <taxon>Rhabditoidea</taxon>
        <taxon>Rhabditidae</taxon>
        <taxon>Peloderinae</taxon>
        <taxon>Caenorhabditis</taxon>
    </lineage>
</organism>
<dbReference type="DIP" id="DIP-26030N"/>
<sequence length="184" mass="21689">MVKSLYIDSCSAAPTEIFEDPRSLFQFDDDFNADNVQVEDYLEMQAAEETIENAMGVYQANLEVDPTGTSTFWTEEWNEIAVVLKRDERFLRRHRRNPDRHLNWDDEDGDEDDGDDEEDTDSNIDDKEVWWFPVIPRFKDESTFINFIIICHLLLTFFLLILPHLCTIIVRIVPILCVMCFPMR</sequence>
<keyword evidence="3" id="KW-1185">Reference proteome</keyword>
<dbReference type="InParanoid" id="Q9N4H9"/>
<feature type="compositionally biased region" description="Acidic residues" evidence="1">
    <location>
        <begin position="105"/>
        <end position="122"/>
    </location>
</feature>
<feature type="region of interest" description="Disordered" evidence="1">
    <location>
        <begin position="101"/>
        <end position="122"/>
    </location>
</feature>
<evidence type="ECO:0000313" key="3">
    <source>
        <dbReference type="Proteomes" id="UP000001940"/>
    </source>
</evidence>
<dbReference type="FunCoup" id="Q9N4H9">
    <property type="interactions" value="127"/>
</dbReference>
<dbReference type="AlphaFoldDB" id="Q9N4H9"/>
<reference evidence="2 3" key="1">
    <citation type="journal article" date="1998" name="Science">
        <title>Genome sequence of the nematode C. elegans: a platform for investigating biology.</title>
        <authorList>
            <consortium name="The C. elegans sequencing consortium"/>
            <person name="Sulson J.E."/>
            <person name="Waterston R."/>
        </authorList>
    </citation>
    <scope>NUCLEOTIDE SEQUENCE [LARGE SCALE GENOMIC DNA]</scope>
    <source>
        <strain evidence="2 3">Bristol N2</strain>
    </source>
</reference>
<dbReference type="UCSC" id="Y71F9AL.7">
    <property type="organism name" value="c. elegans"/>
</dbReference>
<accession>Q9N4H9</accession>
<dbReference type="AGR" id="WB:WBGene00022112"/>
<gene>
    <name evidence="2" type="ORF">CELE_Y71F9AL.7</name>
    <name evidence="2 4" type="ORF">Y71F9AL.7</name>
</gene>
<dbReference type="eggNOG" id="ENOG502TKJ1">
    <property type="taxonomic scope" value="Eukaryota"/>
</dbReference>
<evidence type="ECO:0000313" key="2">
    <source>
        <dbReference type="EMBL" id="CCD73502.2"/>
    </source>
</evidence>
<dbReference type="Bgee" id="WBGene00022112">
    <property type="expression patterns" value="Expressed in embryo and 3 other cell types or tissues"/>
</dbReference>
<dbReference type="WormBase" id="Y71F9AL.7">
    <property type="protein sequence ID" value="CE53382"/>
    <property type="gene ID" value="WBGene00022112"/>
</dbReference>
<protein>
    <submittedName>
        <fullName evidence="2">Ovule protein</fullName>
    </submittedName>
</protein>
<evidence type="ECO:0000313" key="4">
    <source>
        <dbReference type="WormBase" id="Y71F9AL.7"/>
    </source>
</evidence>
<evidence type="ECO:0000256" key="1">
    <source>
        <dbReference type="SAM" id="MobiDB-lite"/>
    </source>
</evidence>
<dbReference type="HOGENOM" id="CLU_980816_0_0_1"/>
<proteinExistence type="predicted"/>
<dbReference type="Proteomes" id="UP000001940">
    <property type="component" value="Chromosome I"/>
</dbReference>